<dbReference type="Proteomes" id="UP001158576">
    <property type="component" value="Chromosome PAR"/>
</dbReference>
<dbReference type="Gene3D" id="1.20.90.10">
    <property type="entry name" value="Phospholipase A2 domain"/>
    <property type="match status" value="1"/>
</dbReference>
<name>A0ABN7RH64_OIKDI</name>
<accession>A0ABN7RH64</accession>
<sequence length="587" mass="64777">MRILASLAAPLVSGSHFRGGSYQYRYDAATNSMTVIRSMIWKRYSDSYSGGCSDHHVQNEIPSNSAIDENIYSLSSGIKLLGPGNSGTSGNYIVNEIEDSSFIPSGEHYCAGSIEEQLAGSVNEPFYQDASSCCTVTLYDDNGSSWSGSFRLQATVYDITNNSPAFRAPSQFTVMTGCENQVIELNPVDSDGDTVRCRWATSAEAADWPPPADKSFNSFELDEEKCTITYRPEFDNYEQGIRPIAIQFEDFDANNQIRSSMPAQFMIKVFTPTLPSGRNRRTVDLTQYPHCEGSPTFDSRSPANGDQLKVHPTNGINVKFYASYMLGTSGPFYDLDRFSVTGPSGMTCSSVDKAEGSTECDWTPTASQILIGLHDVCAMAFDPIQRPSPRVCIKLDTNAGPGDRNYWLESLAPGFAGAFLNNYGCQGRGLFEPFSINKGKPVDEVDIYLNQWKKCARCSIDVYNNTVPVDEAWIYPVPENNVCADDNLFEKAICECDKALATALSGLTPDPTYSNYDSVIHCGETFTGIRGRHPDPKCCQNEHGYFQMYSIPSEHCCENNKLKPTGTCSSDNGFSYLNTIKTYHPEL</sequence>
<protein>
    <submittedName>
        <fullName evidence="1">Oidioi.mRNA.OKI2018_I69.PAR.g8676.t1.cds</fullName>
    </submittedName>
</protein>
<evidence type="ECO:0000313" key="2">
    <source>
        <dbReference type="Proteomes" id="UP001158576"/>
    </source>
</evidence>
<dbReference type="InterPro" id="IPR036444">
    <property type="entry name" value="PLipase_A2_dom_sf"/>
</dbReference>
<gene>
    <name evidence="1" type="ORF">OKIOD_LOCUS234</name>
</gene>
<keyword evidence="2" id="KW-1185">Reference proteome</keyword>
<proteinExistence type="predicted"/>
<organism evidence="1 2">
    <name type="scientific">Oikopleura dioica</name>
    <name type="common">Tunicate</name>
    <dbReference type="NCBI Taxonomy" id="34765"/>
    <lineage>
        <taxon>Eukaryota</taxon>
        <taxon>Metazoa</taxon>
        <taxon>Chordata</taxon>
        <taxon>Tunicata</taxon>
        <taxon>Appendicularia</taxon>
        <taxon>Copelata</taxon>
        <taxon>Oikopleuridae</taxon>
        <taxon>Oikopleura</taxon>
    </lineage>
</organism>
<evidence type="ECO:0000313" key="1">
    <source>
        <dbReference type="EMBL" id="CAG5077297.1"/>
    </source>
</evidence>
<dbReference type="SUPFAM" id="SSF48619">
    <property type="entry name" value="Phospholipase A2, PLA2"/>
    <property type="match status" value="1"/>
</dbReference>
<dbReference type="EMBL" id="OU015568">
    <property type="protein sequence ID" value="CAG5077297.1"/>
    <property type="molecule type" value="Genomic_DNA"/>
</dbReference>
<reference evidence="1 2" key="1">
    <citation type="submission" date="2021-04" db="EMBL/GenBank/DDBJ databases">
        <authorList>
            <person name="Bliznina A."/>
        </authorList>
    </citation>
    <scope>NUCLEOTIDE SEQUENCE [LARGE SCALE GENOMIC DNA]</scope>
</reference>